<feature type="chain" id="PRO_5003172013" description="Secreted protein" evidence="1">
    <location>
        <begin position="21"/>
        <end position="105"/>
    </location>
</feature>
<keyword evidence="3" id="KW-1185">Reference proteome</keyword>
<dbReference type="EMBL" id="DS178288">
    <property type="protein sequence ID" value="EFP83879.1"/>
    <property type="molecule type" value="Genomic_DNA"/>
</dbReference>
<dbReference type="InParanoid" id="E3KHV4"/>
<evidence type="ECO:0000313" key="2">
    <source>
        <dbReference type="EMBL" id="EFP83879.1"/>
    </source>
</evidence>
<dbReference type="AlphaFoldDB" id="E3KHV4"/>
<feature type="signal peptide" evidence="1">
    <location>
        <begin position="1"/>
        <end position="20"/>
    </location>
</feature>
<dbReference type="VEuPathDB" id="FungiDB:PGTG_09592"/>
<evidence type="ECO:0000256" key="1">
    <source>
        <dbReference type="SAM" id="SignalP"/>
    </source>
</evidence>
<evidence type="ECO:0008006" key="4">
    <source>
        <dbReference type="Google" id="ProtNLM"/>
    </source>
</evidence>
<dbReference type="HOGENOM" id="CLU_2237917_0_0_1"/>
<dbReference type="KEGG" id="pgr:PGTG_09592"/>
<accession>E3KHV4</accession>
<evidence type="ECO:0000313" key="3">
    <source>
        <dbReference type="Proteomes" id="UP000008783"/>
    </source>
</evidence>
<name>E3KHV4_PUCGT</name>
<dbReference type="Proteomes" id="UP000008783">
    <property type="component" value="Unassembled WGS sequence"/>
</dbReference>
<gene>
    <name evidence="2" type="ORF">PGTG_09592</name>
</gene>
<reference key="1">
    <citation type="submission" date="2007-01" db="EMBL/GenBank/DDBJ databases">
        <title>The Genome Sequence of Puccinia graminis f. sp. tritici Strain CRL 75-36-700-3.</title>
        <authorList>
            <consortium name="The Broad Institute Genome Sequencing Platform"/>
            <person name="Birren B."/>
            <person name="Lander E."/>
            <person name="Galagan J."/>
            <person name="Nusbaum C."/>
            <person name="Devon K."/>
            <person name="Cuomo C."/>
            <person name="Jaffe D."/>
            <person name="Butler J."/>
            <person name="Alvarez P."/>
            <person name="Gnerre S."/>
            <person name="Grabherr M."/>
            <person name="Mauceli E."/>
            <person name="Brockman W."/>
            <person name="Young S."/>
            <person name="LaButti K."/>
            <person name="Sykes S."/>
            <person name="DeCaprio D."/>
            <person name="Crawford M."/>
            <person name="Koehrsen M."/>
            <person name="Engels R."/>
            <person name="Montgomery P."/>
            <person name="Pearson M."/>
            <person name="Howarth C."/>
            <person name="Larson L."/>
            <person name="White J."/>
            <person name="Zeng Q."/>
            <person name="Kodira C."/>
            <person name="Yandava C."/>
            <person name="Alvarado L."/>
            <person name="O'Leary S."/>
            <person name="Szabo L."/>
            <person name="Dean R."/>
            <person name="Schein J."/>
        </authorList>
    </citation>
    <scope>NUCLEOTIDE SEQUENCE</scope>
    <source>
        <strain>CRL 75-36-700-3</strain>
    </source>
</reference>
<dbReference type="GeneID" id="10532568"/>
<dbReference type="RefSeq" id="XP_003328298.1">
    <property type="nucleotide sequence ID" value="XM_003328250.1"/>
</dbReference>
<keyword evidence="1" id="KW-0732">Signal</keyword>
<protein>
    <recommendedName>
        <fullName evidence="4">Secreted protein</fullName>
    </recommendedName>
</protein>
<proteinExistence type="predicted"/>
<organism evidence="2 3">
    <name type="scientific">Puccinia graminis f. sp. tritici (strain CRL 75-36-700-3 / race SCCL)</name>
    <name type="common">Black stem rust fungus</name>
    <dbReference type="NCBI Taxonomy" id="418459"/>
    <lineage>
        <taxon>Eukaryota</taxon>
        <taxon>Fungi</taxon>
        <taxon>Dikarya</taxon>
        <taxon>Basidiomycota</taxon>
        <taxon>Pucciniomycotina</taxon>
        <taxon>Pucciniomycetes</taxon>
        <taxon>Pucciniales</taxon>
        <taxon>Pucciniaceae</taxon>
        <taxon>Puccinia</taxon>
    </lineage>
</organism>
<sequence>MRSVLGLVTLYLALLRGVYTTKSIPPHSRKYRPAAHSWKSNARRHVLVLHETVLFSGWLCTRRSVGRPDSTDREATCLRSRKYLVWLRDRSMDLEAKNFLYESAT</sequence>
<reference evidence="3" key="2">
    <citation type="journal article" date="2011" name="Proc. Natl. Acad. Sci. U.S.A.">
        <title>Obligate biotrophy features unraveled by the genomic analysis of rust fungi.</title>
        <authorList>
            <person name="Duplessis S."/>
            <person name="Cuomo C.A."/>
            <person name="Lin Y.-C."/>
            <person name="Aerts A."/>
            <person name="Tisserant E."/>
            <person name="Veneault-Fourrey C."/>
            <person name="Joly D.L."/>
            <person name="Hacquard S."/>
            <person name="Amselem J."/>
            <person name="Cantarel B.L."/>
            <person name="Chiu R."/>
            <person name="Coutinho P.M."/>
            <person name="Feau N."/>
            <person name="Field M."/>
            <person name="Frey P."/>
            <person name="Gelhaye E."/>
            <person name="Goldberg J."/>
            <person name="Grabherr M.G."/>
            <person name="Kodira C.D."/>
            <person name="Kohler A."/>
            <person name="Kuees U."/>
            <person name="Lindquist E.A."/>
            <person name="Lucas S.M."/>
            <person name="Mago R."/>
            <person name="Mauceli E."/>
            <person name="Morin E."/>
            <person name="Murat C."/>
            <person name="Pangilinan J.L."/>
            <person name="Park R."/>
            <person name="Pearson M."/>
            <person name="Quesneville H."/>
            <person name="Rouhier N."/>
            <person name="Sakthikumar S."/>
            <person name="Salamov A.A."/>
            <person name="Schmutz J."/>
            <person name="Selles B."/>
            <person name="Shapiro H."/>
            <person name="Tanguay P."/>
            <person name="Tuskan G.A."/>
            <person name="Henrissat B."/>
            <person name="Van de Peer Y."/>
            <person name="Rouze P."/>
            <person name="Ellis J.G."/>
            <person name="Dodds P.N."/>
            <person name="Schein J.E."/>
            <person name="Zhong S."/>
            <person name="Hamelin R.C."/>
            <person name="Grigoriev I.V."/>
            <person name="Szabo L.J."/>
            <person name="Martin F."/>
        </authorList>
    </citation>
    <scope>NUCLEOTIDE SEQUENCE [LARGE SCALE GENOMIC DNA]</scope>
    <source>
        <strain evidence="3">CRL 75-36-700-3 / race SCCL</strain>
    </source>
</reference>